<sequence>MAATFDLVSGGDEPFRLSRGREIVEERVAEDAYRAVERDVRAGREEAELVPEPFCEFMVRDPGVDAKVDWARDVEPFVGKRAAACAFPFQRDAVCRMVRSRRCLNAASMGCAKTLQALCALAALGRGESGNDLPADSLPRLPAGELGPGDFANIKYDRHGDTFRDESYADTNCDDCNNGTNRDE</sequence>
<reference evidence="1 2" key="1">
    <citation type="submission" date="2017-12" db="EMBL/GenBank/DDBJ databases">
        <title>Sequencing, de novo assembly and annotation of complete genome of a new Thraustochytrid species, strain FCC1311.</title>
        <authorList>
            <person name="Sedici K."/>
            <person name="Godart F."/>
            <person name="Aiese Cigliano R."/>
            <person name="Sanseverino W."/>
            <person name="Barakat M."/>
            <person name="Ortet P."/>
            <person name="Marechal E."/>
            <person name="Cagnac O."/>
            <person name="Amato A."/>
        </authorList>
    </citation>
    <scope>NUCLEOTIDE SEQUENCE [LARGE SCALE GENOMIC DNA]</scope>
</reference>
<accession>A0A2R5G8L9</accession>
<dbReference type="EMBL" id="BEYU01000005">
    <property type="protein sequence ID" value="GBG24401.1"/>
    <property type="molecule type" value="Genomic_DNA"/>
</dbReference>
<dbReference type="SUPFAM" id="SSF52540">
    <property type="entry name" value="P-loop containing nucleoside triphosphate hydrolases"/>
    <property type="match status" value="1"/>
</dbReference>
<gene>
    <name evidence="1" type="ORF">FCC1311_006192</name>
</gene>
<dbReference type="InParanoid" id="A0A2R5G8L9"/>
<name>A0A2R5G8L9_9STRA</name>
<dbReference type="InterPro" id="IPR027417">
    <property type="entry name" value="P-loop_NTPase"/>
</dbReference>
<keyword evidence="2" id="KW-1185">Reference proteome</keyword>
<evidence type="ECO:0000313" key="2">
    <source>
        <dbReference type="Proteomes" id="UP000241890"/>
    </source>
</evidence>
<dbReference type="Proteomes" id="UP000241890">
    <property type="component" value="Unassembled WGS sequence"/>
</dbReference>
<evidence type="ECO:0000313" key="1">
    <source>
        <dbReference type="EMBL" id="GBG24401.1"/>
    </source>
</evidence>
<dbReference type="AlphaFoldDB" id="A0A2R5G8L9"/>
<comment type="caution">
    <text evidence="1">The sequence shown here is derived from an EMBL/GenBank/DDBJ whole genome shotgun (WGS) entry which is preliminary data.</text>
</comment>
<protein>
    <submittedName>
        <fullName evidence="1">Uncharacterized protein</fullName>
    </submittedName>
</protein>
<organism evidence="1 2">
    <name type="scientific">Hondaea fermentalgiana</name>
    <dbReference type="NCBI Taxonomy" id="2315210"/>
    <lineage>
        <taxon>Eukaryota</taxon>
        <taxon>Sar</taxon>
        <taxon>Stramenopiles</taxon>
        <taxon>Bigyra</taxon>
        <taxon>Labyrinthulomycetes</taxon>
        <taxon>Thraustochytrida</taxon>
        <taxon>Thraustochytriidae</taxon>
        <taxon>Hondaea</taxon>
    </lineage>
</organism>
<proteinExistence type="predicted"/>